<dbReference type="AlphaFoldDB" id="A0A8K0EDI3"/>
<dbReference type="Pfam" id="PF16054">
    <property type="entry name" value="TMEM72"/>
    <property type="match status" value="1"/>
</dbReference>
<name>A0A8K0EDI3_BRALA</name>
<dbReference type="PANTHER" id="PTHR28474:SF1">
    <property type="entry name" value="TRANSMEMBRANE PROTEIN 72"/>
    <property type="match status" value="1"/>
</dbReference>
<evidence type="ECO:0000313" key="3">
    <source>
        <dbReference type="EMBL" id="CAH1246893.1"/>
    </source>
</evidence>
<protein>
    <submittedName>
        <fullName evidence="3">TMEM72 protein</fullName>
    </submittedName>
</protein>
<keyword evidence="2" id="KW-0472">Membrane</keyword>
<proteinExistence type="predicted"/>
<evidence type="ECO:0000256" key="1">
    <source>
        <dbReference type="SAM" id="MobiDB-lite"/>
    </source>
</evidence>
<feature type="region of interest" description="Disordered" evidence="1">
    <location>
        <begin position="173"/>
        <end position="205"/>
    </location>
</feature>
<dbReference type="InterPro" id="IPR032055">
    <property type="entry name" value="TMEM72"/>
</dbReference>
<sequence>MVQCTWMWTYYTLVTRILGILTAIVLWGVGVETITSINIGIGLYLIIVAIVTSFLEATFLLDKCACCGEGTACHKVWRVVMWIDNWKKAILYILLSVVCFLNPVSSWMAVIPGLFLILSGLLYMGRTYKKHRDEQTRESAQGEAYSRWEGFEDPAEFTPGSPAVEIGTAQISTELPSEDKFEEEMEADGDIDATDETAPAIPFRQ</sequence>
<keyword evidence="2" id="KW-1133">Transmembrane helix</keyword>
<evidence type="ECO:0000313" key="4">
    <source>
        <dbReference type="Proteomes" id="UP000838412"/>
    </source>
</evidence>
<organism evidence="3 4">
    <name type="scientific">Branchiostoma lanceolatum</name>
    <name type="common">Common lancelet</name>
    <name type="synonym">Amphioxus lanceolatum</name>
    <dbReference type="NCBI Taxonomy" id="7740"/>
    <lineage>
        <taxon>Eukaryota</taxon>
        <taxon>Metazoa</taxon>
        <taxon>Chordata</taxon>
        <taxon>Cephalochordata</taxon>
        <taxon>Leptocardii</taxon>
        <taxon>Amphioxiformes</taxon>
        <taxon>Branchiostomatidae</taxon>
        <taxon>Branchiostoma</taxon>
    </lineage>
</organism>
<dbReference type="EMBL" id="OV696700">
    <property type="protein sequence ID" value="CAH1246893.1"/>
    <property type="molecule type" value="Genomic_DNA"/>
</dbReference>
<dbReference type="OrthoDB" id="5946061at2759"/>
<feature type="transmembrane region" description="Helical" evidence="2">
    <location>
        <begin position="6"/>
        <end position="29"/>
    </location>
</feature>
<reference evidence="3" key="1">
    <citation type="submission" date="2022-01" db="EMBL/GenBank/DDBJ databases">
        <authorList>
            <person name="Braso-Vives M."/>
        </authorList>
    </citation>
    <scope>NUCLEOTIDE SEQUENCE</scope>
</reference>
<feature type="transmembrane region" description="Helical" evidence="2">
    <location>
        <begin position="41"/>
        <end position="61"/>
    </location>
</feature>
<dbReference type="PANTHER" id="PTHR28474">
    <property type="entry name" value="TRANSMEMBRANE PROTEIN 72"/>
    <property type="match status" value="1"/>
</dbReference>
<dbReference type="GO" id="GO:0016020">
    <property type="term" value="C:membrane"/>
    <property type="evidence" value="ECO:0007669"/>
    <property type="project" value="InterPro"/>
</dbReference>
<feature type="transmembrane region" description="Helical" evidence="2">
    <location>
        <begin position="90"/>
        <end position="123"/>
    </location>
</feature>
<dbReference type="Proteomes" id="UP000838412">
    <property type="component" value="Chromosome 15"/>
</dbReference>
<feature type="compositionally biased region" description="Acidic residues" evidence="1">
    <location>
        <begin position="180"/>
        <end position="195"/>
    </location>
</feature>
<keyword evidence="4" id="KW-1185">Reference proteome</keyword>
<keyword evidence="2" id="KW-0812">Transmembrane</keyword>
<gene>
    <name evidence="3" type="primary">TMEM72</name>
    <name evidence="3" type="ORF">BLAG_LOCUS8755</name>
</gene>
<accession>A0A8K0EDI3</accession>
<evidence type="ECO:0000256" key="2">
    <source>
        <dbReference type="SAM" id="Phobius"/>
    </source>
</evidence>